<keyword evidence="3" id="KW-1185">Reference proteome</keyword>
<dbReference type="Proteomes" id="UP000317650">
    <property type="component" value="Chromosome 7"/>
</dbReference>
<evidence type="ECO:0000313" key="3">
    <source>
        <dbReference type="Proteomes" id="UP000317650"/>
    </source>
</evidence>
<evidence type="ECO:0000256" key="1">
    <source>
        <dbReference type="SAM" id="MobiDB-lite"/>
    </source>
</evidence>
<proteinExistence type="predicted"/>
<protein>
    <submittedName>
        <fullName evidence="2">Uncharacterized protein</fullName>
    </submittedName>
</protein>
<sequence>MVSWRCTALQGRLDEHRCLPDLPIVHPRPQEARNCGRRGQRREPEANLSMEGRLEESSECGGGDEDKVTSAGPALVFFGPFGVTESYGELLSLEYTCCYSSEMPQAIDGWSIIDVSLGHASVLVTTLLLVNEFVNLTDKVIYHYICSNFPMILSCNN</sequence>
<evidence type="ECO:0000313" key="2">
    <source>
        <dbReference type="EMBL" id="THU60521.1"/>
    </source>
</evidence>
<dbReference type="EMBL" id="PYDT01000005">
    <property type="protein sequence ID" value="THU60521.1"/>
    <property type="molecule type" value="Genomic_DNA"/>
</dbReference>
<feature type="region of interest" description="Disordered" evidence="1">
    <location>
        <begin position="30"/>
        <end position="67"/>
    </location>
</feature>
<accession>A0A4S8JFB2</accession>
<dbReference type="AlphaFoldDB" id="A0A4S8JFB2"/>
<organism evidence="2 3">
    <name type="scientific">Musa balbisiana</name>
    <name type="common">Banana</name>
    <dbReference type="NCBI Taxonomy" id="52838"/>
    <lineage>
        <taxon>Eukaryota</taxon>
        <taxon>Viridiplantae</taxon>
        <taxon>Streptophyta</taxon>
        <taxon>Embryophyta</taxon>
        <taxon>Tracheophyta</taxon>
        <taxon>Spermatophyta</taxon>
        <taxon>Magnoliopsida</taxon>
        <taxon>Liliopsida</taxon>
        <taxon>Zingiberales</taxon>
        <taxon>Musaceae</taxon>
        <taxon>Musa</taxon>
    </lineage>
</organism>
<reference evidence="2 3" key="1">
    <citation type="journal article" date="2019" name="Nat. Plants">
        <title>Genome sequencing of Musa balbisiana reveals subgenome evolution and function divergence in polyploid bananas.</title>
        <authorList>
            <person name="Yao X."/>
        </authorList>
    </citation>
    <scope>NUCLEOTIDE SEQUENCE [LARGE SCALE GENOMIC DNA]</scope>
    <source>
        <strain evidence="3">cv. DH-PKW</strain>
        <tissue evidence="2">Leaves</tissue>
    </source>
</reference>
<name>A0A4S8JFB2_MUSBA</name>
<gene>
    <name evidence="2" type="ORF">C4D60_Mb07t13670</name>
</gene>
<comment type="caution">
    <text evidence="2">The sequence shown here is derived from an EMBL/GenBank/DDBJ whole genome shotgun (WGS) entry which is preliminary data.</text>
</comment>